<dbReference type="AlphaFoldDB" id="A0A7Y9YG38"/>
<comment type="caution">
    <text evidence="1">The sequence shown here is derived from an EMBL/GenBank/DDBJ whole genome shotgun (WGS) entry which is preliminary data.</text>
</comment>
<proteinExistence type="predicted"/>
<name>A0A7Y9YG38_9ACTN</name>
<dbReference type="RefSeq" id="WP_179532255.1">
    <property type="nucleotide sequence ID" value="NZ_BAAAPP010000006.1"/>
</dbReference>
<dbReference type="Proteomes" id="UP000537326">
    <property type="component" value="Unassembled WGS sequence"/>
</dbReference>
<evidence type="ECO:0000313" key="1">
    <source>
        <dbReference type="EMBL" id="NYI11586.1"/>
    </source>
</evidence>
<dbReference type="EMBL" id="JACBZI010000001">
    <property type="protein sequence ID" value="NYI11586.1"/>
    <property type="molecule type" value="Genomic_DNA"/>
</dbReference>
<gene>
    <name evidence="1" type="ORF">BKA05_003101</name>
</gene>
<reference evidence="1 2" key="1">
    <citation type="submission" date="2020-07" db="EMBL/GenBank/DDBJ databases">
        <title>Sequencing the genomes of 1000 actinobacteria strains.</title>
        <authorList>
            <person name="Klenk H.-P."/>
        </authorList>
    </citation>
    <scope>NUCLEOTIDE SEQUENCE [LARGE SCALE GENOMIC DNA]</scope>
    <source>
        <strain evidence="1 2">DSM 18248</strain>
    </source>
</reference>
<organism evidence="1 2">
    <name type="scientific">Nocardioides marinus</name>
    <dbReference type="NCBI Taxonomy" id="374514"/>
    <lineage>
        <taxon>Bacteria</taxon>
        <taxon>Bacillati</taxon>
        <taxon>Actinomycetota</taxon>
        <taxon>Actinomycetes</taxon>
        <taxon>Propionibacteriales</taxon>
        <taxon>Nocardioidaceae</taxon>
        <taxon>Nocardioides</taxon>
    </lineage>
</organism>
<sequence length="66" mass="7575">MDYYWHLSVEDAFDVSREPNAFTAGQLSDDIAHAMQDGHERVPEAAWHDLAHLIGVLRALEWRARS</sequence>
<evidence type="ECO:0000313" key="2">
    <source>
        <dbReference type="Proteomes" id="UP000537326"/>
    </source>
</evidence>
<protein>
    <submittedName>
        <fullName evidence="1">Uncharacterized protein</fullName>
    </submittedName>
</protein>
<keyword evidence="2" id="KW-1185">Reference proteome</keyword>
<accession>A0A7Y9YG38</accession>